<feature type="region of interest" description="Disordered" evidence="1">
    <location>
        <begin position="1"/>
        <end position="32"/>
    </location>
</feature>
<name>A0A502G847_9PROT</name>
<dbReference type="RefSeq" id="WP_140882445.1">
    <property type="nucleotide sequence ID" value="NZ_RCZP01000006.1"/>
</dbReference>
<dbReference type="EMBL" id="RCZP01000006">
    <property type="protein sequence ID" value="TPG58068.1"/>
    <property type="molecule type" value="Genomic_DNA"/>
</dbReference>
<comment type="caution">
    <text evidence="2">The sequence shown here is derived from an EMBL/GenBank/DDBJ whole genome shotgun (WGS) entry which is preliminary data.</text>
</comment>
<sequence>MNPIVPNTASPEGWGMFEGRTYGGSRPAPDGGPPLFGEEAAPMPATASFDDLLESLNPLQHLPGAGTIYREVTGNAAPIAARILVGSLIGGPMGFVGGVAAAMVEVSGFVDTLRAIANGRDQPTAFLAWGQSPGPDAIARGRLAYEEQMRGNMA</sequence>
<reference evidence="2 3" key="1">
    <citation type="journal article" date="2019" name="Environ. Microbiol.">
        <title>Species interactions and distinct microbial communities in high Arctic permafrost affected cryosols are associated with the CH4 and CO2 gas fluxes.</title>
        <authorList>
            <person name="Altshuler I."/>
            <person name="Hamel J."/>
            <person name="Turney S."/>
            <person name="Magnuson E."/>
            <person name="Levesque R."/>
            <person name="Greer C."/>
            <person name="Whyte L.G."/>
        </authorList>
    </citation>
    <scope>NUCLEOTIDE SEQUENCE [LARGE SCALE GENOMIC DNA]</scope>
    <source>
        <strain evidence="2 3">S9.3B</strain>
    </source>
</reference>
<protein>
    <submittedName>
        <fullName evidence="2">Uncharacterized protein</fullName>
    </submittedName>
</protein>
<keyword evidence="3" id="KW-1185">Reference proteome</keyword>
<gene>
    <name evidence="2" type="ORF">EAH89_08865</name>
</gene>
<accession>A0A502G847</accession>
<dbReference type="AlphaFoldDB" id="A0A502G847"/>
<organism evidence="2 3">
    <name type="scientific">Muricoccus nepalensis</name>
    <dbReference type="NCBI Taxonomy" id="1854500"/>
    <lineage>
        <taxon>Bacteria</taxon>
        <taxon>Pseudomonadati</taxon>
        <taxon>Pseudomonadota</taxon>
        <taxon>Alphaproteobacteria</taxon>
        <taxon>Acetobacterales</taxon>
        <taxon>Roseomonadaceae</taxon>
        <taxon>Muricoccus</taxon>
    </lineage>
</organism>
<dbReference type="Proteomes" id="UP000317078">
    <property type="component" value="Unassembled WGS sequence"/>
</dbReference>
<evidence type="ECO:0000256" key="1">
    <source>
        <dbReference type="SAM" id="MobiDB-lite"/>
    </source>
</evidence>
<evidence type="ECO:0000313" key="2">
    <source>
        <dbReference type="EMBL" id="TPG58068.1"/>
    </source>
</evidence>
<feature type="compositionally biased region" description="Polar residues" evidence="1">
    <location>
        <begin position="1"/>
        <end position="10"/>
    </location>
</feature>
<proteinExistence type="predicted"/>
<evidence type="ECO:0000313" key="3">
    <source>
        <dbReference type="Proteomes" id="UP000317078"/>
    </source>
</evidence>
<dbReference type="OrthoDB" id="5769175at2"/>